<protein>
    <recommendedName>
        <fullName evidence="3">Addiction module protein</fullName>
    </recommendedName>
</protein>
<organism evidence="1 2">
    <name type="scientific">Salegentibacter salinarum</name>
    <dbReference type="NCBI Taxonomy" id="447422"/>
    <lineage>
        <taxon>Bacteria</taxon>
        <taxon>Pseudomonadati</taxon>
        <taxon>Bacteroidota</taxon>
        <taxon>Flavobacteriia</taxon>
        <taxon>Flavobacteriales</taxon>
        <taxon>Flavobacteriaceae</taxon>
        <taxon>Salegentibacter</taxon>
    </lineage>
</organism>
<dbReference type="EMBL" id="LKTS01000001">
    <property type="protein sequence ID" value="PKD21751.1"/>
    <property type="molecule type" value="Genomic_DNA"/>
</dbReference>
<gene>
    <name evidence="1" type="ORF">APR41_01855</name>
</gene>
<dbReference type="AlphaFoldDB" id="A0A2N0U3Z9"/>
<dbReference type="RefSeq" id="WP_079711347.1">
    <property type="nucleotide sequence ID" value="NZ_FUZC01000001.1"/>
</dbReference>
<name>A0A2N0U3Z9_9FLAO</name>
<keyword evidence="2" id="KW-1185">Reference proteome</keyword>
<evidence type="ECO:0000313" key="1">
    <source>
        <dbReference type="EMBL" id="PKD21751.1"/>
    </source>
</evidence>
<evidence type="ECO:0008006" key="3">
    <source>
        <dbReference type="Google" id="ProtNLM"/>
    </source>
</evidence>
<dbReference type="OrthoDB" id="1451008at2"/>
<dbReference type="InterPro" id="IPR013406">
    <property type="entry name" value="CHP02574_addiction_mod"/>
</dbReference>
<accession>A0A2N0U3Z9</accession>
<evidence type="ECO:0000313" key="2">
    <source>
        <dbReference type="Proteomes" id="UP000232673"/>
    </source>
</evidence>
<dbReference type="Pfam" id="PF09720">
    <property type="entry name" value="Unstab_antitox"/>
    <property type="match status" value="1"/>
</dbReference>
<sequence>MDINALKIELIQKIIACKEIALLKQIEEFLLEVNVKEPGEDYEVESLKNLLSKEQLEELDRRLEAYKNGTSEAIPWEEAKREIEKK</sequence>
<dbReference type="NCBIfam" id="TIGR02574">
    <property type="entry name" value="stabl_TIGR02574"/>
    <property type="match status" value="1"/>
</dbReference>
<dbReference type="STRING" id="447422.SAMN05660903_00191"/>
<dbReference type="Proteomes" id="UP000232673">
    <property type="component" value="Unassembled WGS sequence"/>
</dbReference>
<comment type="caution">
    <text evidence="1">The sequence shown here is derived from an EMBL/GenBank/DDBJ whole genome shotgun (WGS) entry which is preliminary data.</text>
</comment>
<reference evidence="1 2" key="1">
    <citation type="submission" date="2015-10" db="EMBL/GenBank/DDBJ databases">
        <title>Draft genome sequence of Salegentibacter salinarum KCTC 12975.</title>
        <authorList>
            <person name="Lin W."/>
            <person name="Zheng Q."/>
        </authorList>
    </citation>
    <scope>NUCLEOTIDE SEQUENCE [LARGE SCALE GENOMIC DNA]</scope>
    <source>
        <strain evidence="1 2">KCTC 12975</strain>
    </source>
</reference>
<proteinExistence type="predicted"/>